<dbReference type="InterPro" id="IPR001680">
    <property type="entry name" value="WD40_rpt"/>
</dbReference>
<dbReference type="CDD" id="cd00200">
    <property type="entry name" value="WD40"/>
    <property type="match status" value="1"/>
</dbReference>
<feature type="compositionally biased region" description="Low complexity" evidence="4">
    <location>
        <begin position="1"/>
        <end position="18"/>
    </location>
</feature>
<dbReference type="EMBL" id="BQXS01000070">
    <property type="protein sequence ID" value="GKT27837.1"/>
    <property type="molecule type" value="Genomic_DNA"/>
</dbReference>
<evidence type="ECO:0000313" key="6">
    <source>
        <dbReference type="Proteomes" id="UP001057375"/>
    </source>
</evidence>
<dbReference type="Proteomes" id="UP001057375">
    <property type="component" value="Unassembled WGS sequence"/>
</dbReference>
<evidence type="ECO:0000256" key="3">
    <source>
        <dbReference type="PROSITE-ProRule" id="PRU00221"/>
    </source>
</evidence>
<dbReference type="PROSITE" id="PS00678">
    <property type="entry name" value="WD_REPEATS_1"/>
    <property type="match status" value="1"/>
</dbReference>
<feature type="repeat" description="WD" evidence="3">
    <location>
        <begin position="436"/>
        <end position="477"/>
    </location>
</feature>
<feature type="compositionally biased region" description="Acidic residues" evidence="4">
    <location>
        <begin position="237"/>
        <end position="247"/>
    </location>
</feature>
<dbReference type="Gene3D" id="2.130.10.10">
    <property type="entry name" value="YVTN repeat-like/Quinoprotein amine dehydrogenase"/>
    <property type="match status" value="2"/>
</dbReference>
<dbReference type="InterPro" id="IPR019775">
    <property type="entry name" value="WD40_repeat_CS"/>
</dbReference>
<evidence type="ECO:0000313" key="5">
    <source>
        <dbReference type="EMBL" id="GKT27837.1"/>
    </source>
</evidence>
<dbReference type="PANTHER" id="PTHR19879">
    <property type="entry name" value="TRANSCRIPTION INITIATION FACTOR TFIID"/>
    <property type="match status" value="1"/>
</dbReference>
<comment type="caution">
    <text evidence="5">The sequence shown here is derived from an EMBL/GenBank/DDBJ whole genome shotgun (WGS) entry which is preliminary data.</text>
</comment>
<dbReference type="InterPro" id="IPR015943">
    <property type="entry name" value="WD40/YVTN_repeat-like_dom_sf"/>
</dbReference>
<dbReference type="InterPro" id="IPR036322">
    <property type="entry name" value="WD40_repeat_dom_sf"/>
</dbReference>
<dbReference type="Pfam" id="PF00400">
    <property type="entry name" value="WD40"/>
    <property type="match status" value="4"/>
</dbReference>
<dbReference type="PROSITE" id="PS50082">
    <property type="entry name" value="WD_REPEATS_2"/>
    <property type="match status" value="3"/>
</dbReference>
<evidence type="ECO:0000256" key="4">
    <source>
        <dbReference type="SAM" id="MobiDB-lite"/>
    </source>
</evidence>
<name>A0ABQ5K7B2_9EUKA</name>
<feature type="non-terminal residue" evidence="5">
    <location>
        <position position="1"/>
    </location>
</feature>
<accession>A0ABQ5K7B2</accession>
<dbReference type="SMART" id="SM00320">
    <property type="entry name" value="WD40"/>
    <property type="match status" value="6"/>
</dbReference>
<dbReference type="PANTHER" id="PTHR19879:SF1">
    <property type="entry name" value="CANNONBALL-RELATED"/>
    <property type="match status" value="1"/>
</dbReference>
<proteinExistence type="predicted"/>
<dbReference type="SUPFAM" id="SSF50978">
    <property type="entry name" value="WD40 repeat-like"/>
    <property type="match status" value="1"/>
</dbReference>
<evidence type="ECO:0000256" key="1">
    <source>
        <dbReference type="ARBA" id="ARBA00022574"/>
    </source>
</evidence>
<feature type="compositionally biased region" description="Basic and acidic residues" evidence="4">
    <location>
        <begin position="41"/>
        <end position="55"/>
    </location>
</feature>
<reference evidence="5" key="1">
    <citation type="submission" date="2022-03" db="EMBL/GenBank/DDBJ databases">
        <title>Draft genome sequence of Aduncisulcus paluster, a free-living microaerophilic Fornicata.</title>
        <authorList>
            <person name="Yuyama I."/>
            <person name="Kume K."/>
            <person name="Tamura T."/>
            <person name="Inagaki Y."/>
            <person name="Hashimoto T."/>
        </authorList>
    </citation>
    <scope>NUCLEOTIDE SEQUENCE</scope>
    <source>
        <strain evidence="5">NY0171</strain>
    </source>
</reference>
<keyword evidence="6" id="KW-1185">Reference proteome</keyword>
<keyword evidence="1 3" id="KW-0853">WD repeat</keyword>
<gene>
    <name evidence="5" type="ORF">ADUPG1_000220</name>
</gene>
<feature type="compositionally biased region" description="Polar residues" evidence="4">
    <location>
        <begin position="263"/>
        <end position="275"/>
    </location>
</feature>
<sequence length="657" mass="71453">TYQSAASTTVSHTTALSAGPDTRLGQQAFSEQEFTPTHAENQLKHAQADVKRSMEDPSQPMHQVKHPTRGRSRVNPEEIMSMHGCIGVYNGHGFSKDGDKKYGVCGCPYDGELSAIEKGRTSGRKKQEFQPFKKMKDVGSPEILQQYTIFYNQCLAFPLSVKEDRTWGVSQAEVAGEKLWSCKRPAYGFSSLPSAVSLHVRGHDIATAADVSADGSLVACAFDGTGEVFIWQLDEKNEDDTDAEEAGDIGGKRRLIGGAPTAPGSSQSSFHSTPFGSQTEDHLFFGGNVMSMSAQQPSMGMAEKRHAPGAVPSAQASSFSFFSSSSAPLRSSAAPKRPFTIAPPIVLPCHSSAGILSLKVSHDGKHVLTGGVDGTVRISDAEMGVQTSYKYVDGSTAYSLVRSVDWCPGDHAFCCGGDNMCVKLFYTHTHQPLRIFVGHKSPVTVNRFHASGSLVMSGCMDGSIRMFDLRTGMCVRHFEGHMAATSALASSRDGRLMVSGDRDGRVCIWDVGMGRILGVNQAHTSAVSSIDFDRDDRIFVTGSRDSCVRLWHSKLLRHVCDIAPSSQCGYKSHDTEQIKAVHSRFIQDYLHGDPDDTESIPYPLDLSTMLPKMGIGRYVMQRSVPLCTKFIRSGSLMCVGNSFSLKEWRHMSDQTGL</sequence>
<dbReference type="PROSITE" id="PS50294">
    <property type="entry name" value="WD_REPEATS_REGION"/>
    <property type="match status" value="3"/>
</dbReference>
<feature type="repeat" description="WD" evidence="3">
    <location>
        <begin position="520"/>
        <end position="551"/>
    </location>
</feature>
<feature type="repeat" description="WD" evidence="3">
    <location>
        <begin position="478"/>
        <end position="519"/>
    </location>
</feature>
<organism evidence="5 6">
    <name type="scientific">Aduncisulcus paluster</name>
    <dbReference type="NCBI Taxonomy" id="2918883"/>
    <lineage>
        <taxon>Eukaryota</taxon>
        <taxon>Metamonada</taxon>
        <taxon>Carpediemonas-like organisms</taxon>
        <taxon>Aduncisulcus</taxon>
    </lineage>
</organism>
<keyword evidence="2" id="KW-0677">Repeat</keyword>
<feature type="region of interest" description="Disordered" evidence="4">
    <location>
        <begin position="1"/>
        <end position="71"/>
    </location>
</feature>
<feature type="compositionally biased region" description="Polar residues" evidence="4">
    <location>
        <begin position="24"/>
        <end position="40"/>
    </location>
</feature>
<protein>
    <submittedName>
        <fullName evidence="5">Transcription initiation factor TFIID subunit 5 like protein</fullName>
    </submittedName>
</protein>
<evidence type="ECO:0000256" key="2">
    <source>
        <dbReference type="ARBA" id="ARBA00022737"/>
    </source>
</evidence>
<feature type="region of interest" description="Disordered" evidence="4">
    <location>
        <begin position="237"/>
        <end position="275"/>
    </location>
</feature>